<dbReference type="KEGG" id="ttt:THITE_2087923"/>
<evidence type="ECO:0000256" key="1">
    <source>
        <dbReference type="SAM" id="MobiDB-lite"/>
    </source>
</evidence>
<dbReference type="eggNOG" id="ENOG502RKHI">
    <property type="taxonomic scope" value="Eukaryota"/>
</dbReference>
<sequence>MGAWRTWPGAAEHLRIVDFCLTFALLCRSFVSSLPARCRPVSLPPRISPPSQPRVREVFAKMVRDVRAKGGVYVPPHNVRKPEKGYNPVLFDGDTTFLGTNVKRLFNAVGAPLEGYEGVALYNQPEQPGKPEPPHGQVHREHWSDLMAVSCSCVLDKGMQSPARVGGMANLVEIFRLNIVNPVTEGLISTIGSKSVRPNDDEAPLTFGEDDDEFFALLGTDNGRGVARMLGTYPLMFGCKVIQKVLVGPWSQPPNICWAVGELKGVPKPSPHPLSHKAARKERQQQKRADKEDRPSKG</sequence>
<dbReference type="GeneID" id="11515106"/>
<evidence type="ECO:0000256" key="2">
    <source>
        <dbReference type="SAM" id="SignalP"/>
    </source>
</evidence>
<reference evidence="3 4" key="1">
    <citation type="journal article" date="2011" name="Nat. Biotechnol.">
        <title>Comparative genomic analysis of the thermophilic biomass-degrading fungi Myceliophthora thermophila and Thielavia terrestris.</title>
        <authorList>
            <person name="Berka R.M."/>
            <person name="Grigoriev I.V."/>
            <person name="Otillar R."/>
            <person name="Salamov A."/>
            <person name="Grimwood J."/>
            <person name="Reid I."/>
            <person name="Ishmael N."/>
            <person name="John T."/>
            <person name="Darmond C."/>
            <person name="Moisan M.-C."/>
            <person name="Henrissat B."/>
            <person name="Coutinho P.M."/>
            <person name="Lombard V."/>
            <person name="Natvig D.O."/>
            <person name="Lindquist E."/>
            <person name="Schmutz J."/>
            <person name="Lucas S."/>
            <person name="Harris P."/>
            <person name="Powlowski J."/>
            <person name="Bellemare A."/>
            <person name="Taylor D."/>
            <person name="Butler G."/>
            <person name="de Vries R.P."/>
            <person name="Allijn I.E."/>
            <person name="van den Brink J."/>
            <person name="Ushinsky S."/>
            <person name="Storms R."/>
            <person name="Powell A.J."/>
            <person name="Paulsen I.T."/>
            <person name="Elbourne L.D.H."/>
            <person name="Baker S.E."/>
            <person name="Magnuson J."/>
            <person name="LaBoissiere S."/>
            <person name="Clutterbuck A.J."/>
            <person name="Martinez D."/>
            <person name="Wogulis M."/>
            <person name="de Leon A.L."/>
            <person name="Rey M.W."/>
            <person name="Tsang A."/>
        </authorList>
    </citation>
    <scope>NUCLEOTIDE SEQUENCE [LARGE SCALE GENOMIC DNA]</scope>
    <source>
        <strain evidence="4">ATCC 38088 / NRRL 8126</strain>
    </source>
</reference>
<feature type="signal peptide" evidence="2">
    <location>
        <begin position="1"/>
        <end position="33"/>
    </location>
</feature>
<feature type="chain" id="PRO_5003436803" evidence="2">
    <location>
        <begin position="34"/>
        <end position="298"/>
    </location>
</feature>
<feature type="compositionally biased region" description="Basic and acidic residues" evidence="1">
    <location>
        <begin position="281"/>
        <end position="298"/>
    </location>
</feature>
<accession>G2R0H9</accession>
<feature type="region of interest" description="Disordered" evidence="1">
    <location>
        <begin position="268"/>
        <end position="298"/>
    </location>
</feature>
<evidence type="ECO:0000313" key="3">
    <source>
        <dbReference type="EMBL" id="AEO66447.1"/>
    </source>
</evidence>
<dbReference type="OrthoDB" id="5236662at2759"/>
<proteinExistence type="predicted"/>
<name>G2R0H9_THETT</name>
<keyword evidence="2" id="KW-0732">Signal</keyword>
<dbReference type="Proteomes" id="UP000008181">
    <property type="component" value="Chromosome 2"/>
</dbReference>
<dbReference type="RefSeq" id="XP_003652783.1">
    <property type="nucleotide sequence ID" value="XM_003652735.1"/>
</dbReference>
<protein>
    <submittedName>
        <fullName evidence="3">Uncharacterized protein</fullName>
    </submittedName>
</protein>
<gene>
    <name evidence="3" type="ORF">THITE_2087923</name>
</gene>
<dbReference type="HOGENOM" id="CLU_934416_0_0_1"/>
<evidence type="ECO:0000313" key="4">
    <source>
        <dbReference type="Proteomes" id="UP000008181"/>
    </source>
</evidence>
<dbReference type="AlphaFoldDB" id="G2R0H9"/>
<dbReference type="EMBL" id="CP003010">
    <property type="protein sequence ID" value="AEO66447.1"/>
    <property type="molecule type" value="Genomic_DNA"/>
</dbReference>
<keyword evidence="4" id="KW-1185">Reference proteome</keyword>
<organism evidence="3 4">
    <name type="scientific">Thermothielavioides terrestris (strain ATCC 38088 / NRRL 8126)</name>
    <name type="common">Thielavia terrestris</name>
    <dbReference type="NCBI Taxonomy" id="578455"/>
    <lineage>
        <taxon>Eukaryota</taxon>
        <taxon>Fungi</taxon>
        <taxon>Dikarya</taxon>
        <taxon>Ascomycota</taxon>
        <taxon>Pezizomycotina</taxon>
        <taxon>Sordariomycetes</taxon>
        <taxon>Sordariomycetidae</taxon>
        <taxon>Sordariales</taxon>
        <taxon>Chaetomiaceae</taxon>
        <taxon>Thermothielavioides</taxon>
        <taxon>Thermothielavioides terrestris</taxon>
    </lineage>
</organism>